<proteinExistence type="predicted"/>
<dbReference type="InterPro" id="IPR050229">
    <property type="entry name" value="GlpE_sulfurtransferase"/>
</dbReference>
<dbReference type="InterPro" id="IPR001763">
    <property type="entry name" value="Rhodanese-like_dom"/>
</dbReference>
<dbReference type="InterPro" id="IPR036873">
    <property type="entry name" value="Rhodanese-like_dom_sf"/>
</dbReference>
<evidence type="ECO:0000313" key="4">
    <source>
        <dbReference type="Proteomes" id="UP000186385"/>
    </source>
</evidence>
<evidence type="ECO:0000259" key="1">
    <source>
        <dbReference type="PROSITE" id="PS50206"/>
    </source>
</evidence>
<gene>
    <name evidence="2" type="ORF">B1B05_06210</name>
    <name evidence="3" type="ORF">SAMN05443094_102467</name>
</gene>
<dbReference type="SUPFAM" id="SSF52821">
    <property type="entry name" value="Rhodanese/Cell cycle control phosphatase"/>
    <property type="match status" value="1"/>
</dbReference>
<dbReference type="OrthoDB" id="9800872at2"/>
<protein>
    <submittedName>
        <fullName evidence="2 3">Rhodanese</fullName>
    </submittedName>
</protein>
<dbReference type="Proteomes" id="UP000215545">
    <property type="component" value="Unassembled WGS sequence"/>
</dbReference>
<dbReference type="PANTHER" id="PTHR43031">
    <property type="entry name" value="FAD-DEPENDENT OXIDOREDUCTASE"/>
    <property type="match status" value="1"/>
</dbReference>
<reference evidence="5" key="2">
    <citation type="submission" date="2017-03" db="EMBL/GenBank/DDBJ databases">
        <title>Bacillus sp. V-88(T) DSM27956, whole genome shotgun sequencing project.</title>
        <authorList>
            <person name="Dastager S.G."/>
            <person name="Neurgaonkar P.S."/>
            <person name="Dharne M.S."/>
        </authorList>
    </citation>
    <scope>NUCLEOTIDE SEQUENCE [LARGE SCALE GENOMIC DNA]</scope>
    <source>
        <strain evidence="5">DSM 25145</strain>
    </source>
</reference>
<dbReference type="PANTHER" id="PTHR43031:SF17">
    <property type="entry name" value="SULFURTRANSFERASE YTWF-RELATED"/>
    <property type="match status" value="1"/>
</dbReference>
<reference evidence="3 4" key="1">
    <citation type="submission" date="2017-01" db="EMBL/GenBank/DDBJ databases">
        <authorList>
            <person name="Mah S.A."/>
            <person name="Swanson W.J."/>
            <person name="Moy G.W."/>
            <person name="Vacquier V.D."/>
        </authorList>
    </citation>
    <scope>NUCLEOTIDE SEQUENCE [LARGE SCALE GENOMIC DNA]</scope>
    <source>
        <strain evidence="3 4">NIO-1016</strain>
    </source>
</reference>
<keyword evidence="3" id="KW-0808">Transferase</keyword>
<feature type="domain" description="Rhodanese" evidence="1">
    <location>
        <begin position="39"/>
        <end position="116"/>
    </location>
</feature>
<name>A0A1N6SLZ4_9BACI</name>
<dbReference type="PROSITE" id="PS50206">
    <property type="entry name" value="RHODANESE_3"/>
    <property type="match status" value="1"/>
</dbReference>
<dbReference type="Gene3D" id="3.40.250.10">
    <property type="entry name" value="Rhodanese-like domain"/>
    <property type="match status" value="1"/>
</dbReference>
<reference evidence="2" key="3">
    <citation type="submission" date="2017-03" db="EMBL/GenBank/DDBJ databases">
        <authorList>
            <person name="Dastager S.G."/>
            <person name="Neurgaonkar P.S."/>
            <person name="Dharne M.S."/>
        </authorList>
    </citation>
    <scope>NUCLEOTIDE SEQUENCE</scope>
    <source>
        <strain evidence="2">DSM 25145</strain>
    </source>
</reference>
<organism evidence="3 4">
    <name type="scientific">Domibacillus enclensis</name>
    <dbReference type="NCBI Taxonomy" id="1017273"/>
    <lineage>
        <taxon>Bacteria</taxon>
        <taxon>Bacillati</taxon>
        <taxon>Bacillota</taxon>
        <taxon>Bacilli</taxon>
        <taxon>Bacillales</taxon>
        <taxon>Bacillaceae</taxon>
        <taxon>Domibacillus</taxon>
    </lineage>
</organism>
<dbReference type="Pfam" id="PF00581">
    <property type="entry name" value="Rhodanese"/>
    <property type="match status" value="1"/>
</dbReference>
<evidence type="ECO:0000313" key="3">
    <source>
        <dbReference type="EMBL" id="SIQ42054.1"/>
    </source>
</evidence>
<dbReference type="SMART" id="SM00450">
    <property type="entry name" value="RHOD"/>
    <property type="match status" value="1"/>
</dbReference>
<dbReference type="GO" id="GO:0016740">
    <property type="term" value="F:transferase activity"/>
    <property type="evidence" value="ECO:0007669"/>
    <property type="project" value="UniProtKB-KW"/>
</dbReference>
<evidence type="ECO:0000313" key="2">
    <source>
        <dbReference type="EMBL" id="OXS79364.1"/>
    </source>
</evidence>
<dbReference type="EMBL" id="FTLX01000002">
    <property type="protein sequence ID" value="SIQ42054.1"/>
    <property type="molecule type" value="Genomic_DNA"/>
</dbReference>
<dbReference type="AlphaFoldDB" id="A0A1N6SLZ4"/>
<keyword evidence="5" id="KW-1185">Reference proteome</keyword>
<accession>A0A1N6SLZ4</accession>
<dbReference type="Proteomes" id="UP000186385">
    <property type="component" value="Unassembled WGS sequence"/>
</dbReference>
<dbReference type="EMBL" id="MWSK01000002">
    <property type="protein sequence ID" value="OXS79364.1"/>
    <property type="molecule type" value="Genomic_DNA"/>
</dbReference>
<dbReference type="STRING" id="1017273.SAMN05443094_102467"/>
<sequence>MDILFYAILAFVVYRAVKTMMPAKGIRQIAPADLKKEFTDKSRQFIDVRTPAEYGGRHLKPFKNIPLQQLSSRLGELDPQREVTVICQSGMRSAKAAALLKKKGFTVSNVSGGMGAQ</sequence>
<evidence type="ECO:0000313" key="5">
    <source>
        <dbReference type="Proteomes" id="UP000215545"/>
    </source>
</evidence>
<dbReference type="RefSeq" id="WP_045850824.1">
    <property type="nucleotide sequence ID" value="NZ_FTLX01000002.1"/>
</dbReference>